<organism evidence="9 10">
    <name type="scientific">Limnochorda pilosa</name>
    <dbReference type="NCBI Taxonomy" id="1555112"/>
    <lineage>
        <taxon>Bacteria</taxon>
        <taxon>Bacillati</taxon>
        <taxon>Bacillota</taxon>
        <taxon>Limnochordia</taxon>
        <taxon>Limnochordales</taxon>
        <taxon>Limnochordaceae</taxon>
        <taxon>Limnochorda</taxon>
    </lineage>
</organism>
<feature type="transmembrane region" description="Helical" evidence="7">
    <location>
        <begin position="126"/>
        <end position="149"/>
    </location>
</feature>
<evidence type="ECO:0000259" key="8">
    <source>
        <dbReference type="PROSITE" id="PS50928"/>
    </source>
</evidence>
<proteinExistence type="inferred from homology"/>
<feature type="transmembrane region" description="Helical" evidence="7">
    <location>
        <begin position="256"/>
        <end position="275"/>
    </location>
</feature>
<protein>
    <submittedName>
        <fullName evidence="9">Diguanylate cyclase</fullName>
    </submittedName>
</protein>
<dbReference type="KEGG" id="lpil:LIP_2228"/>
<keyword evidence="4 7" id="KW-0812">Transmembrane</keyword>
<dbReference type="OrthoDB" id="9797472at2"/>
<keyword evidence="6 7" id="KW-0472">Membrane</keyword>
<evidence type="ECO:0000256" key="6">
    <source>
        <dbReference type="ARBA" id="ARBA00023136"/>
    </source>
</evidence>
<accession>A0A0K2SML7</accession>
<dbReference type="Proteomes" id="UP000065807">
    <property type="component" value="Chromosome"/>
</dbReference>
<dbReference type="PANTHER" id="PTHR43386:SF25">
    <property type="entry name" value="PEPTIDE ABC TRANSPORTER PERMEASE PROTEIN"/>
    <property type="match status" value="1"/>
</dbReference>
<dbReference type="Gene3D" id="1.10.3720.10">
    <property type="entry name" value="MetI-like"/>
    <property type="match status" value="1"/>
</dbReference>
<name>A0A0K2SML7_LIMPI</name>
<feature type="transmembrane region" description="Helical" evidence="7">
    <location>
        <begin position="32"/>
        <end position="51"/>
    </location>
</feature>
<dbReference type="RefSeq" id="WP_068137854.1">
    <property type="nucleotide sequence ID" value="NZ_AP014924.1"/>
</dbReference>
<sequence>MMDGRTGASVAGKLPVAPNLRAARRRDWRGRLALWLLVSIVLLGVAAPWIAPYDAAGQDLLHALEGPSRAHWLGTDELGRDILSRILYGVSRTIVIPMAGVALGASVGILLGLVSGYRGGWADQVLMSITDLVLTFPSMVLAVAIVAVIGVGERALVVAVAAGALAGPARIARGATLAVKNKEYFEACRALGVPDRRVLVRHVVPNVASPLIVQVTLELSQAVLLSAALGFLGLGVQPPAPEWGTMLSQARGFVHLAPHMMLFPGLAIALLVLGLNMAGDALRDRLDPTATRGRKL</sequence>
<dbReference type="InterPro" id="IPR000515">
    <property type="entry name" value="MetI-like"/>
</dbReference>
<feature type="domain" description="ABC transmembrane type-1" evidence="8">
    <location>
        <begin position="90"/>
        <end position="279"/>
    </location>
</feature>
<evidence type="ECO:0000313" key="9">
    <source>
        <dbReference type="EMBL" id="BAS28069.1"/>
    </source>
</evidence>
<evidence type="ECO:0000313" key="10">
    <source>
        <dbReference type="Proteomes" id="UP000065807"/>
    </source>
</evidence>
<feature type="transmembrane region" description="Helical" evidence="7">
    <location>
        <begin position="211"/>
        <end position="236"/>
    </location>
</feature>
<evidence type="ECO:0000256" key="3">
    <source>
        <dbReference type="ARBA" id="ARBA00022475"/>
    </source>
</evidence>
<feature type="transmembrane region" description="Helical" evidence="7">
    <location>
        <begin position="94"/>
        <end position="114"/>
    </location>
</feature>
<dbReference type="CDD" id="cd06261">
    <property type="entry name" value="TM_PBP2"/>
    <property type="match status" value="1"/>
</dbReference>
<evidence type="ECO:0000256" key="4">
    <source>
        <dbReference type="ARBA" id="ARBA00022692"/>
    </source>
</evidence>
<dbReference type="AlphaFoldDB" id="A0A0K2SML7"/>
<dbReference type="GO" id="GO:0005886">
    <property type="term" value="C:plasma membrane"/>
    <property type="evidence" value="ECO:0007669"/>
    <property type="project" value="UniProtKB-SubCell"/>
</dbReference>
<comment type="subcellular location">
    <subcellularLocation>
        <location evidence="1 7">Cell membrane</location>
        <topology evidence="1 7">Multi-pass membrane protein</topology>
    </subcellularLocation>
</comment>
<keyword evidence="3" id="KW-1003">Cell membrane</keyword>
<dbReference type="GO" id="GO:0055085">
    <property type="term" value="P:transmembrane transport"/>
    <property type="evidence" value="ECO:0007669"/>
    <property type="project" value="InterPro"/>
</dbReference>
<dbReference type="PROSITE" id="PS50928">
    <property type="entry name" value="ABC_TM1"/>
    <property type="match status" value="1"/>
</dbReference>
<keyword evidence="5 7" id="KW-1133">Transmembrane helix</keyword>
<evidence type="ECO:0000256" key="2">
    <source>
        <dbReference type="ARBA" id="ARBA00022448"/>
    </source>
</evidence>
<dbReference type="Pfam" id="PF00528">
    <property type="entry name" value="BPD_transp_1"/>
    <property type="match status" value="1"/>
</dbReference>
<gene>
    <name evidence="9" type="ORF">LIP_2228</name>
</gene>
<evidence type="ECO:0000256" key="7">
    <source>
        <dbReference type="RuleBase" id="RU363032"/>
    </source>
</evidence>
<dbReference type="InterPro" id="IPR025966">
    <property type="entry name" value="OppC_N"/>
</dbReference>
<dbReference type="EMBL" id="AP014924">
    <property type="protein sequence ID" value="BAS28069.1"/>
    <property type="molecule type" value="Genomic_DNA"/>
</dbReference>
<feature type="transmembrane region" description="Helical" evidence="7">
    <location>
        <begin position="155"/>
        <end position="172"/>
    </location>
</feature>
<dbReference type="InterPro" id="IPR050366">
    <property type="entry name" value="BP-dependent_transpt_permease"/>
</dbReference>
<reference evidence="10" key="1">
    <citation type="submission" date="2015-07" db="EMBL/GenBank/DDBJ databases">
        <title>Complete genome sequence and phylogenetic analysis of Limnochorda pilosa.</title>
        <authorList>
            <person name="Watanabe M."/>
            <person name="Kojima H."/>
            <person name="Fukui M."/>
        </authorList>
    </citation>
    <scope>NUCLEOTIDE SEQUENCE [LARGE SCALE GENOMIC DNA]</scope>
    <source>
        <strain evidence="10">HC45</strain>
    </source>
</reference>
<dbReference type="STRING" id="1555112.LIP_2228"/>
<keyword evidence="2 7" id="KW-0813">Transport</keyword>
<dbReference type="PANTHER" id="PTHR43386">
    <property type="entry name" value="OLIGOPEPTIDE TRANSPORT SYSTEM PERMEASE PROTEIN APPC"/>
    <property type="match status" value="1"/>
</dbReference>
<evidence type="ECO:0000256" key="5">
    <source>
        <dbReference type="ARBA" id="ARBA00022989"/>
    </source>
</evidence>
<keyword evidence="10" id="KW-1185">Reference proteome</keyword>
<dbReference type="SUPFAM" id="SSF161098">
    <property type="entry name" value="MetI-like"/>
    <property type="match status" value="1"/>
</dbReference>
<reference evidence="10" key="2">
    <citation type="journal article" date="2016" name="Int. J. Syst. Evol. Microbiol.">
        <title>Complete genome sequence and cell structure of Limnochorda pilosa, a Gram-negative spore-former within the phylum Firmicutes.</title>
        <authorList>
            <person name="Watanabe M."/>
            <person name="Kojima H."/>
            <person name="Fukui M."/>
        </authorList>
    </citation>
    <scope>NUCLEOTIDE SEQUENCE [LARGE SCALE GENOMIC DNA]</scope>
    <source>
        <strain evidence="10">HC45</strain>
    </source>
</reference>
<dbReference type="PATRIC" id="fig|1555112.3.peg.2269"/>
<evidence type="ECO:0000256" key="1">
    <source>
        <dbReference type="ARBA" id="ARBA00004651"/>
    </source>
</evidence>
<dbReference type="Pfam" id="PF12911">
    <property type="entry name" value="OppC_N"/>
    <property type="match status" value="1"/>
</dbReference>
<dbReference type="InterPro" id="IPR035906">
    <property type="entry name" value="MetI-like_sf"/>
</dbReference>
<comment type="similarity">
    <text evidence="7">Belongs to the binding-protein-dependent transport system permease family.</text>
</comment>